<evidence type="ECO:0000313" key="2">
    <source>
        <dbReference type="Proteomes" id="UP000299102"/>
    </source>
</evidence>
<sequence length="168" mass="19175">MLVELARTLHLYAGASEVPVRARAANEPKYALSGAHSRQRPCYARLSSENPLAIGTSIFSRGQAYVALSKVKTLDGVHLINLDSGQIKAQDSSRIEYNHLRSLYRPDLANLSIKWKRIKKVADNEWALRTIISNIQENVDNSIKRKTMHRKRKKNIKSQYLPSFLYKK</sequence>
<organism evidence="1 2">
    <name type="scientific">Eumeta variegata</name>
    <name type="common">Bagworm moth</name>
    <name type="synonym">Eumeta japonica</name>
    <dbReference type="NCBI Taxonomy" id="151549"/>
    <lineage>
        <taxon>Eukaryota</taxon>
        <taxon>Metazoa</taxon>
        <taxon>Ecdysozoa</taxon>
        <taxon>Arthropoda</taxon>
        <taxon>Hexapoda</taxon>
        <taxon>Insecta</taxon>
        <taxon>Pterygota</taxon>
        <taxon>Neoptera</taxon>
        <taxon>Endopterygota</taxon>
        <taxon>Lepidoptera</taxon>
        <taxon>Glossata</taxon>
        <taxon>Ditrysia</taxon>
        <taxon>Tineoidea</taxon>
        <taxon>Psychidae</taxon>
        <taxon>Oiketicinae</taxon>
        <taxon>Eumeta</taxon>
    </lineage>
</organism>
<dbReference type="OrthoDB" id="6914457at2759"/>
<accession>A0A4C1TR03</accession>
<dbReference type="EMBL" id="BGZK01000079">
    <property type="protein sequence ID" value="GBP16346.1"/>
    <property type="molecule type" value="Genomic_DNA"/>
</dbReference>
<proteinExistence type="predicted"/>
<protein>
    <submittedName>
        <fullName evidence="1">Uncharacterized protein</fullName>
    </submittedName>
</protein>
<evidence type="ECO:0000313" key="1">
    <source>
        <dbReference type="EMBL" id="GBP16346.1"/>
    </source>
</evidence>
<comment type="caution">
    <text evidence="1">The sequence shown here is derived from an EMBL/GenBank/DDBJ whole genome shotgun (WGS) entry which is preliminary data.</text>
</comment>
<name>A0A4C1TR03_EUMVA</name>
<dbReference type="Proteomes" id="UP000299102">
    <property type="component" value="Unassembled WGS sequence"/>
</dbReference>
<gene>
    <name evidence="1" type="ORF">EVAR_9939_1</name>
</gene>
<keyword evidence="2" id="KW-1185">Reference proteome</keyword>
<reference evidence="1 2" key="1">
    <citation type="journal article" date="2019" name="Commun. Biol.">
        <title>The bagworm genome reveals a unique fibroin gene that provides high tensile strength.</title>
        <authorList>
            <person name="Kono N."/>
            <person name="Nakamura H."/>
            <person name="Ohtoshi R."/>
            <person name="Tomita M."/>
            <person name="Numata K."/>
            <person name="Arakawa K."/>
        </authorList>
    </citation>
    <scope>NUCLEOTIDE SEQUENCE [LARGE SCALE GENOMIC DNA]</scope>
</reference>
<dbReference type="AlphaFoldDB" id="A0A4C1TR03"/>